<feature type="region of interest" description="Disordered" evidence="1">
    <location>
        <begin position="1"/>
        <end position="31"/>
    </location>
</feature>
<organism evidence="2 3">
    <name type="scientific">Novosphingobium pituita</name>
    <dbReference type="NCBI Taxonomy" id="3056842"/>
    <lineage>
        <taxon>Bacteria</taxon>
        <taxon>Pseudomonadati</taxon>
        <taxon>Pseudomonadota</taxon>
        <taxon>Alphaproteobacteria</taxon>
        <taxon>Sphingomonadales</taxon>
        <taxon>Sphingomonadaceae</taxon>
        <taxon>Novosphingobium</taxon>
    </lineage>
</organism>
<dbReference type="EMBL" id="BTFW01000001">
    <property type="protein sequence ID" value="GMM59427.1"/>
    <property type="molecule type" value="Genomic_DNA"/>
</dbReference>
<proteinExistence type="predicted"/>
<comment type="caution">
    <text evidence="2">The sequence shown here is derived from an EMBL/GenBank/DDBJ whole genome shotgun (WGS) entry which is preliminary data.</text>
</comment>
<keyword evidence="3" id="KW-1185">Reference proteome</keyword>
<protein>
    <submittedName>
        <fullName evidence="2">Uncharacterized protein</fullName>
    </submittedName>
</protein>
<sequence>MRQQGEYPDRTTLNSAMSGAPHPSKAKDERNMGQFPVAIANRVPQAMARQATSTFRDG</sequence>
<evidence type="ECO:0000313" key="3">
    <source>
        <dbReference type="Proteomes" id="UP001187221"/>
    </source>
</evidence>
<dbReference type="RefSeq" id="WP_317973284.1">
    <property type="nucleotide sequence ID" value="NZ_BTFW01000001.1"/>
</dbReference>
<reference evidence="2 3" key="1">
    <citation type="submission" date="2023-06" db="EMBL/GenBank/DDBJ databases">
        <title>Draft genome sequence of Novosphingobium sp. strain IK01.</title>
        <authorList>
            <person name="Hatamoto M."/>
            <person name="Ikarashi T."/>
            <person name="Yamaguchi T."/>
        </authorList>
    </citation>
    <scope>NUCLEOTIDE SEQUENCE [LARGE SCALE GENOMIC DNA]</scope>
    <source>
        <strain evidence="2 3">IK01</strain>
    </source>
</reference>
<evidence type="ECO:0000313" key="2">
    <source>
        <dbReference type="EMBL" id="GMM59427.1"/>
    </source>
</evidence>
<accession>A0ABQ6P4W7</accession>
<dbReference type="Proteomes" id="UP001187221">
    <property type="component" value="Unassembled WGS sequence"/>
</dbReference>
<evidence type="ECO:0000256" key="1">
    <source>
        <dbReference type="SAM" id="MobiDB-lite"/>
    </source>
</evidence>
<name>A0ABQ6P4W7_9SPHN</name>
<gene>
    <name evidence="2" type="ORF">NUTIK01_02040</name>
</gene>